<feature type="region of interest" description="Disordered" evidence="1">
    <location>
        <begin position="203"/>
        <end position="247"/>
    </location>
</feature>
<feature type="region of interest" description="Disordered" evidence="1">
    <location>
        <begin position="338"/>
        <end position="362"/>
    </location>
</feature>
<evidence type="ECO:0000313" key="3">
    <source>
        <dbReference type="Proteomes" id="UP000198211"/>
    </source>
</evidence>
<feature type="compositionally biased region" description="Acidic residues" evidence="1">
    <location>
        <begin position="341"/>
        <end position="352"/>
    </location>
</feature>
<protein>
    <submittedName>
        <fullName evidence="2">Uncharacterized protein</fullName>
    </submittedName>
</protein>
<dbReference type="AlphaFoldDB" id="A0A225WJS4"/>
<proteinExistence type="predicted"/>
<dbReference type="EMBL" id="NBNE01000687">
    <property type="protein sequence ID" value="OWZ17812.1"/>
    <property type="molecule type" value="Genomic_DNA"/>
</dbReference>
<reference evidence="3" key="1">
    <citation type="submission" date="2017-03" db="EMBL/GenBank/DDBJ databases">
        <title>Phytopthora megakarya and P. palmivora, two closely related causual agents of cacao black pod achieved similar genome size and gene model numbers by different mechanisms.</title>
        <authorList>
            <person name="Ali S."/>
            <person name="Shao J."/>
            <person name="Larry D.J."/>
            <person name="Kronmiller B."/>
            <person name="Shen D."/>
            <person name="Strem M.D."/>
            <person name="Melnick R.L."/>
            <person name="Guiltinan M.J."/>
            <person name="Tyler B.M."/>
            <person name="Meinhardt L.W."/>
            <person name="Bailey B.A."/>
        </authorList>
    </citation>
    <scope>NUCLEOTIDE SEQUENCE [LARGE SCALE GENOMIC DNA]</scope>
    <source>
        <strain evidence="3">zdho120</strain>
    </source>
</reference>
<feature type="compositionally biased region" description="Basic and acidic residues" evidence="1">
    <location>
        <begin position="203"/>
        <end position="212"/>
    </location>
</feature>
<accession>A0A225WJS4</accession>
<organism evidence="2 3">
    <name type="scientific">Phytophthora megakarya</name>
    <dbReference type="NCBI Taxonomy" id="4795"/>
    <lineage>
        <taxon>Eukaryota</taxon>
        <taxon>Sar</taxon>
        <taxon>Stramenopiles</taxon>
        <taxon>Oomycota</taxon>
        <taxon>Peronosporomycetes</taxon>
        <taxon>Peronosporales</taxon>
        <taxon>Peronosporaceae</taxon>
        <taxon>Phytophthora</taxon>
    </lineage>
</organism>
<evidence type="ECO:0000256" key="1">
    <source>
        <dbReference type="SAM" id="MobiDB-lite"/>
    </source>
</evidence>
<keyword evidence="3" id="KW-1185">Reference proteome</keyword>
<dbReference type="OrthoDB" id="118613at2759"/>
<feature type="non-terminal residue" evidence="2">
    <location>
        <position position="374"/>
    </location>
</feature>
<feature type="compositionally biased region" description="Basic and acidic residues" evidence="1">
    <location>
        <begin position="238"/>
        <end position="247"/>
    </location>
</feature>
<evidence type="ECO:0000313" key="2">
    <source>
        <dbReference type="EMBL" id="OWZ17812.1"/>
    </source>
</evidence>
<sequence>MPTFRVDDDGDVEMSVPQPVYEFVSAPELTAWEQESLVNWRRERERYVEKIQQKCRTSNGPFDAAVMRVRDTVKPKVLKHLARYVLRKPVEDITDADIMAKVRERTTTLQNGHIPDVQAFFKANLRMDMSEKDIDARVLKYFVDFDQLVEDNGFESMLGIGSTADKIERLVLLQNKDARTDDVALHDLILQRATAQHHYHLMQLEEKPDKRVATAGNKKPNGTKAKPKPSGEPSTKLNEQKADAKQRLEEARAQIPIRPDSGADCCFLPEEYVKELQAVDTNVKTQKLDQPVPVELAGGKMEYCHYKCTVDLLLGTKAGPVHSLEIDVDGMMEQLAAGSVEQDDGDDLDNEPEVGRDETDSVAETLETLVQDAE</sequence>
<name>A0A225WJS4_9STRA</name>
<gene>
    <name evidence="2" type="ORF">PHMEG_0008184</name>
</gene>
<comment type="caution">
    <text evidence="2">The sequence shown here is derived from an EMBL/GenBank/DDBJ whole genome shotgun (WGS) entry which is preliminary data.</text>
</comment>
<dbReference type="Proteomes" id="UP000198211">
    <property type="component" value="Unassembled WGS sequence"/>
</dbReference>